<keyword evidence="1 3" id="KW-0560">Oxidoreductase</keyword>
<dbReference type="RefSeq" id="WP_095416581.1">
    <property type="nucleotide sequence ID" value="NZ_CP018477.1"/>
</dbReference>
<evidence type="ECO:0000313" key="4">
    <source>
        <dbReference type="Proteomes" id="UP000215086"/>
    </source>
</evidence>
<feature type="domain" description="Cysteine-rich" evidence="2">
    <location>
        <begin position="148"/>
        <end position="236"/>
    </location>
</feature>
<organism evidence="3 4">
    <name type="scientific">Thermogutta terrifontis</name>
    <dbReference type="NCBI Taxonomy" id="1331910"/>
    <lineage>
        <taxon>Bacteria</taxon>
        <taxon>Pseudomonadati</taxon>
        <taxon>Planctomycetota</taxon>
        <taxon>Planctomycetia</taxon>
        <taxon>Pirellulales</taxon>
        <taxon>Thermoguttaceae</taxon>
        <taxon>Thermogutta</taxon>
    </lineage>
</organism>
<dbReference type="Gene3D" id="3.40.50.11810">
    <property type="match status" value="1"/>
</dbReference>
<protein>
    <submittedName>
        <fullName evidence="3">CoB--CoM heterodisulfide reductase subunit B</fullName>
        <ecNumber evidence="3">1.8.98.1</ecNumber>
    </submittedName>
</protein>
<dbReference type="PANTHER" id="PTHR42947:SF1">
    <property type="entry name" value="COB--COM HETERODISULFIDE REDUCTASE SUBUNIT B 1"/>
    <property type="match status" value="1"/>
</dbReference>
<name>A0A286RLS9_9BACT</name>
<dbReference type="GO" id="GO:0051912">
    <property type="term" value="F:CoB--CoM heterodisulfide reductase activity"/>
    <property type="evidence" value="ECO:0007669"/>
    <property type="project" value="UniProtKB-EC"/>
</dbReference>
<dbReference type="AlphaFoldDB" id="A0A286RLS9"/>
<dbReference type="EMBL" id="CP018477">
    <property type="protein sequence ID" value="ASV76909.1"/>
    <property type="molecule type" value="Genomic_DNA"/>
</dbReference>
<gene>
    <name evidence="3" type="ORF">THTE_4308</name>
</gene>
<dbReference type="Proteomes" id="UP000215086">
    <property type="component" value="Chromosome"/>
</dbReference>
<evidence type="ECO:0000259" key="2">
    <source>
        <dbReference type="Pfam" id="PF02754"/>
    </source>
</evidence>
<evidence type="ECO:0000313" key="3">
    <source>
        <dbReference type="EMBL" id="ASV76909.1"/>
    </source>
</evidence>
<feature type="domain" description="Cysteine-rich" evidence="2">
    <location>
        <begin position="3"/>
        <end position="85"/>
    </location>
</feature>
<proteinExistence type="predicted"/>
<dbReference type="PANTHER" id="PTHR42947">
    <property type="entry name" value="COB--COM HETERODISULFIDE REDUCTASE SUBUNIT B 1"/>
    <property type="match status" value="1"/>
</dbReference>
<dbReference type="EC" id="1.8.98.1" evidence="3"/>
<keyword evidence="4" id="KW-1185">Reference proteome</keyword>
<dbReference type="InterPro" id="IPR004017">
    <property type="entry name" value="Cys_rich_dom"/>
</dbReference>
<dbReference type="Gene3D" id="1.20.1050.140">
    <property type="match status" value="1"/>
</dbReference>
<dbReference type="OrthoDB" id="9777685at2"/>
<sequence>MRYAYYPGCSLECSSAAYDLSVRSVADLLGIELREIDDWNCCGATEYFTQDELTACAVIARNLALVEPDLKQVVAPCAACYLNLRKVDQIMQEHPEMEKKINTCLAAGGLHYDPGRVRVRHLLDLLYTDIGETAIKDKVVQPLNGLRVACYYGCQIVRPYNGFDNPEQPTKLDELMKWLGAETVDFPVKAHCCGGHMTQISEPQAFELIRRLLHNAAEYKADVIVCMCPMCQLNLDAYQSRVNSFFGTNYQIPIIFFTQLLGVAFGLDWKKLGFGKEIVPAEPVLKKKLAAPAAT</sequence>
<reference evidence="3 4" key="1">
    <citation type="journal article" name="Front. Microbiol.">
        <title>Sugar Metabolism of the First Thermophilic Planctomycete Thermogutta terrifontis: Comparative Genomic and Transcriptomic Approaches.</title>
        <authorList>
            <person name="Elcheninov A.G."/>
            <person name="Menzel P."/>
            <person name="Gudbergsdottir S.R."/>
            <person name="Slesarev A.I."/>
            <person name="Kadnikov V.V."/>
            <person name="Krogh A."/>
            <person name="Bonch-Osmolovskaya E.A."/>
            <person name="Peng X."/>
            <person name="Kublanov I.V."/>
        </authorList>
    </citation>
    <scope>NUCLEOTIDE SEQUENCE [LARGE SCALE GENOMIC DNA]</scope>
    <source>
        <strain evidence="3 4">R1</strain>
    </source>
</reference>
<dbReference type="Pfam" id="PF02754">
    <property type="entry name" value="CCG"/>
    <property type="match status" value="2"/>
</dbReference>
<dbReference type="InterPro" id="IPR051278">
    <property type="entry name" value="HdrB/HdrD_reductase"/>
</dbReference>
<evidence type="ECO:0000256" key="1">
    <source>
        <dbReference type="ARBA" id="ARBA00023002"/>
    </source>
</evidence>
<dbReference type="KEGG" id="ttf:THTE_4308"/>
<accession>A0A286RLS9</accession>